<sequence>MLNPFSPHGSNGPLRQNAVLLSMFAVGGAGYWIIKSRSLARDQKRQEQIYLEKRKHIQTTTNDH</sequence>
<name>A0A4S9KZ35_AURPU</name>
<gene>
    <name evidence="2" type="ORF">D6D01_06630</name>
</gene>
<comment type="caution">
    <text evidence="2">The sequence shown here is derived from an EMBL/GenBank/DDBJ whole genome shotgun (WGS) entry which is preliminary data.</text>
</comment>
<feature type="transmembrane region" description="Helical" evidence="1">
    <location>
        <begin position="14"/>
        <end position="34"/>
    </location>
</feature>
<evidence type="ECO:0000256" key="1">
    <source>
        <dbReference type="SAM" id="Phobius"/>
    </source>
</evidence>
<reference evidence="2 3" key="1">
    <citation type="submission" date="2018-10" db="EMBL/GenBank/DDBJ databases">
        <title>Fifty Aureobasidium pullulans genomes reveal a recombining polyextremotolerant generalist.</title>
        <authorList>
            <person name="Gostincar C."/>
            <person name="Turk M."/>
            <person name="Zajc J."/>
            <person name="Gunde-Cimerman N."/>
        </authorList>
    </citation>
    <scope>NUCLEOTIDE SEQUENCE [LARGE SCALE GENOMIC DNA]</scope>
    <source>
        <strain evidence="2 3">EXF-6604</strain>
    </source>
</reference>
<keyword evidence="1" id="KW-0812">Transmembrane</keyword>
<keyword evidence="1" id="KW-1133">Transmembrane helix</keyword>
<dbReference type="Proteomes" id="UP000306584">
    <property type="component" value="Unassembled WGS sequence"/>
</dbReference>
<accession>A0A4S9KZ35</accession>
<protein>
    <submittedName>
        <fullName evidence="2">Uncharacterized protein</fullName>
    </submittedName>
</protein>
<organism evidence="2 3">
    <name type="scientific">Aureobasidium pullulans</name>
    <name type="common">Black yeast</name>
    <name type="synonym">Pullularia pullulans</name>
    <dbReference type="NCBI Taxonomy" id="5580"/>
    <lineage>
        <taxon>Eukaryota</taxon>
        <taxon>Fungi</taxon>
        <taxon>Dikarya</taxon>
        <taxon>Ascomycota</taxon>
        <taxon>Pezizomycotina</taxon>
        <taxon>Dothideomycetes</taxon>
        <taxon>Dothideomycetidae</taxon>
        <taxon>Dothideales</taxon>
        <taxon>Saccotheciaceae</taxon>
        <taxon>Aureobasidium</taxon>
    </lineage>
</organism>
<dbReference type="EMBL" id="QZBD01000288">
    <property type="protein sequence ID" value="THY21528.1"/>
    <property type="molecule type" value="Genomic_DNA"/>
</dbReference>
<keyword evidence="1" id="KW-0472">Membrane</keyword>
<evidence type="ECO:0000313" key="2">
    <source>
        <dbReference type="EMBL" id="THY21528.1"/>
    </source>
</evidence>
<proteinExistence type="predicted"/>
<evidence type="ECO:0000313" key="3">
    <source>
        <dbReference type="Proteomes" id="UP000306584"/>
    </source>
</evidence>
<dbReference type="AlphaFoldDB" id="A0A4S9KZ35"/>